<evidence type="ECO:0000259" key="1">
    <source>
        <dbReference type="Pfam" id="PF01370"/>
    </source>
</evidence>
<gene>
    <name evidence="2" type="ORF">MNBD_ACTINO01-864</name>
</gene>
<dbReference type="AlphaFoldDB" id="A0A3B0SP70"/>
<proteinExistence type="predicted"/>
<sequence>MSKRVVVAGGSGMIGSALVEALRGRGDDVVVLGR</sequence>
<dbReference type="Gene3D" id="3.40.50.720">
    <property type="entry name" value="NAD(P)-binding Rossmann-like Domain"/>
    <property type="match status" value="1"/>
</dbReference>
<feature type="domain" description="NAD-dependent epimerase/dehydratase" evidence="1">
    <location>
        <begin position="5"/>
        <end position="34"/>
    </location>
</feature>
<organism evidence="2">
    <name type="scientific">hydrothermal vent metagenome</name>
    <dbReference type="NCBI Taxonomy" id="652676"/>
    <lineage>
        <taxon>unclassified sequences</taxon>
        <taxon>metagenomes</taxon>
        <taxon>ecological metagenomes</taxon>
    </lineage>
</organism>
<name>A0A3B0SP70_9ZZZZ</name>
<dbReference type="InterPro" id="IPR001509">
    <property type="entry name" value="Epimerase_deHydtase"/>
</dbReference>
<dbReference type="EMBL" id="UOEI01000537">
    <property type="protein sequence ID" value="VAW07615.1"/>
    <property type="molecule type" value="Genomic_DNA"/>
</dbReference>
<accession>A0A3B0SP70</accession>
<feature type="non-terminal residue" evidence="2">
    <location>
        <position position="34"/>
    </location>
</feature>
<dbReference type="SUPFAM" id="SSF51735">
    <property type="entry name" value="NAD(P)-binding Rossmann-fold domains"/>
    <property type="match status" value="1"/>
</dbReference>
<dbReference type="Pfam" id="PF01370">
    <property type="entry name" value="Epimerase"/>
    <property type="match status" value="1"/>
</dbReference>
<evidence type="ECO:0000313" key="2">
    <source>
        <dbReference type="EMBL" id="VAW07615.1"/>
    </source>
</evidence>
<dbReference type="InterPro" id="IPR036291">
    <property type="entry name" value="NAD(P)-bd_dom_sf"/>
</dbReference>
<reference evidence="2" key="1">
    <citation type="submission" date="2018-06" db="EMBL/GenBank/DDBJ databases">
        <authorList>
            <person name="Zhirakovskaya E."/>
        </authorList>
    </citation>
    <scope>NUCLEOTIDE SEQUENCE</scope>
</reference>
<protein>
    <recommendedName>
        <fullName evidence="1">NAD-dependent epimerase/dehydratase domain-containing protein</fullName>
    </recommendedName>
</protein>